<proteinExistence type="predicted"/>
<dbReference type="InterPro" id="IPR036259">
    <property type="entry name" value="MFS_trans_sf"/>
</dbReference>
<feature type="domain" description="Major facilitator superfamily (MFS) profile" evidence="8">
    <location>
        <begin position="127"/>
        <end position="336"/>
    </location>
</feature>
<protein>
    <submittedName>
        <fullName evidence="9">MFS transporter</fullName>
    </submittedName>
</protein>
<evidence type="ECO:0000256" key="4">
    <source>
        <dbReference type="ARBA" id="ARBA00022989"/>
    </source>
</evidence>
<evidence type="ECO:0000313" key="10">
    <source>
        <dbReference type="Proteomes" id="UP000275865"/>
    </source>
</evidence>
<dbReference type="PANTHER" id="PTHR42718">
    <property type="entry name" value="MAJOR FACILITATOR SUPERFAMILY MULTIDRUG TRANSPORTER MFSC"/>
    <property type="match status" value="1"/>
</dbReference>
<dbReference type="InterPro" id="IPR020846">
    <property type="entry name" value="MFS_dom"/>
</dbReference>
<feature type="transmembrane region" description="Helical" evidence="7">
    <location>
        <begin position="142"/>
        <end position="160"/>
    </location>
</feature>
<dbReference type="SUPFAM" id="SSF103473">
    <property type="entry name" value="MFS general substrate transporter"/>
    <property type="match status" value="1"/>
</dbReference>
<evidence type="ECO:0000313" key="9">
    <source>
        <dbReference type="EMBL" id="RKN34026.1"/>
    </source>
</evidence>
<organism evidence="9 10">
    <name type="scientific">Micromonospora musae</name>
    <dbReference type="NCBI Taxonomy" id="1894970"/>
    <lineage>
        <taxon>Bacteria</taxon>
        <taxon>Bacillati</taxon>
        <taxon>Actinomycetota</taxon>
        <taxon>Actinomycetes</taxon>
        <taxon>Micromonosporales</taxon>
        <taxon>Micromonosporaceae</taxon>
        <taxon>Micromonospora</taxon>
    </lineage>
</organism>
<keyword evidence="4 7" id="KW-1133">Transmembrane helix</keyword>
<dbReference type="PANTHER" id="PTHR42718:SF9">
    <property type="entry name" value="MAJOR FACILITATOR SUPERFAMILY MULTIDRUG TRANSPORTER MFSC"/>
    <property type="match status" value="1"/>
</dbReference>
<reference evidence="9 10" key="1">
    <citation type="submission" date="2018-09" db="EMBL/GenBank/DDBJ databases">
        <title>Micromonospora sp. nov. MS1-9, isolated from a root of Musa sp.</title>
        <authorList>
            <person name="Kuncharoen N."/>
            <person name="Kudo T."/>
            <person name="Ohkuma M."/>
            <person name="Yuki M."/>
            <person name="Tanasupawat S."/>
        </authorList>
    </citation>
    <scope>NUCLEOTIDE SEQUENCE [LARGE SCALE GENOMIC DNA]</scope>
    <source>
        <strain evidence="9 10">MS1-9</strain>
    </source>
</reference>
<dbReference type="RefSeq" id="WP_120688648.1">
    <property type="nucleotide sequence ID" value="NZ_RAZT01000004.1"/>
</dbReference>
<sequence>MDPRRIELNRRHSREMGVLFSTFLDAHPDVESEVDGAQLTAEQDAAWVAFSAPLLGRHQAERSALADVLEAERRGDDPRPGTRRQESTTDRPPLLAAEPRVRMLSGVTSPSPGTANPVPPNGPRASVILVIGGDGPAPLRPAWMLIGPALTALLGVYLLAVTFGPGGSAMRMALQLPDSAIPWSFVAYLLPALLATPLGFLLGRRWPTAVTLPAAVVLILGSLLTTLAPGSGSLLFGRALTGIAAGVAWGVTAVLVAQLRAQRAWAMPLVVGAAVLALGFGAVAGALLTRGLTWRTPFLLAVPLEVVAVLATAVTGIVVLTRRPSGPVQPPAAPLV</sequence>
<gene>
    <name evidence="9" type="ORF">D7044_10090</name>
</gene>
<evidence type="ECO:0000256" key="2">
    <source>
        <dbReference type="ARBA" id="ARBA00022448"/>
    </source>
</evidence>
<comment type="subcellular location">
    <subcellularLocation>
        <location evidence="1">Cell membrane</location>
        <topology evidence="1">Multi-pass membrane protein</topology>
    </subcellularLocation>
</comment>
<evidence type="ECO:0000256" key="3">
    <source>
        <dbReference type="ARBA" id="ARBA00022692"/>
    </source>
</evidence>
<dbReference type="Proteomes" id="UP000275865">
    <property type="component" value="Unassembled WGS sequence"/>
</dbReference>
<feature type="region of interest" description="Disordered" evidence="6">
    <location>
        <begin position="67"/>
        <end position="98"/>
    </location>
</feature>
<accession>A0A3A9YKI8</accession>
<keyword evidence="3 7" id="KW-0812">Transmembrane</keyword>
<evidence type="ECO:0000256" key="6">
    <source>
        <dbReference type="SAM" id="MobiDB-lite"/>
    </source>
</evidence>
<dbReference type="PROSITE" id="PS50850">
    <property type="entry name" value="MFS"/>
    <property type="match status" value="1"/>
</dbReference>
<evidence type="ECO:0000256" key="5">
    <source>
        <dbReference type="ARBA" id="ARBA00023136"/>
    </source>
</evidence>
<feature type="compositionally biased region" description="Basic and acidic residues" evidence="6">
    <location>
        <begin position="70"/>
        <end position="89"/>
    </location>
</feature>
<feature type="transmembrane region" description="Helical" evidence="7">
    <location>
        <begin position="180"/>
        <end position="202"/>
    </location>
</feature>
<evidence type="ECO:0000259" key="8">
    <source>
        <dbReference type="PROSITE" id="PS50850"/>
    </source>
</evidence>
<keyword evidence="2" id="KW-0813">Transport</keyword>
<dbReference type="EMBL" id="RAZT01000004">
    <property type="protein sequence ID" value="RKN34026.1"/>
    <property type="molecule type" value="Genomic_DNA"/>
</dbReference>
<feature type="transmembrane region" description="Helical" evidence="7">
    <location>
        <begin position="269"/>
        <end position="292"/>
    </location>
</feature>
<comment type="caution">
    <text evidence="9">The sequence shown here is derived from an EMBL/GenBank/DDBJ whole genome shotgun (WGS) entry which is preliminary data.</text>
</comment>
<dbReference type="GO" id="GO:0005886">
    <property type="term" value="C:plasma membrane"/>
    <property type="evidence" value="ECO:0007669"/>
    <property type="project" value="UniProtKB-SubCell"/>
</dbReference>
<dbReference type="AlphaFoldDB" id="A0A3A9YKI8"/>
<evidence type="ECO:0000256" key="1">
    <source>
        <dbReference type="ARBA" id="ARBA00004651"/>
    </source>
</evidence>
<feature type="transmembrane region" description="Helical" evidence="7">
    <location>
        <begin position="298"/>
        <end position="320"/>
    </location>
</feature>
<dbReference type="GO" id="GO:0022857">
    <property type="term" value="F:transmembrane transporter activity"/>
    <property type="evidence" value="ECO:0007669"/>
    <property type="project" value="InterPro"/>
</dbReference>
<dbReference type="Gene3D" id="1.20.1250.20">
    <property type="entry name" value="MFS general substrate transporter like domains"/>
    <property type="match status" value="1"/>
</dbReference>
<evidence type="ECO:0000256" key="7">
    <source>
        <dbReference type="SAM" id="Phobius"/>
    </source>
</evidence>
<name>A0A3A9YKI8_9ACTN</name>
<feature type="transmembrane region" description="Helical" evidence="7">
    <location>
        <begin position="209"/>
        <end position="229"/>
    </location>
</feature>
<keyword evidence="5 7" id="KW-0472">Membrane</keyword>
<feature type="transmembrane region" description="Helical" evidence="7">
    <location>
        <begin position="235"/>
        <end position="257"/>
    </location>
</feature>